<feature type="transmembrane region" description="Helical" evidence="1">
    <location>
        <begin position="265"/>
        <end position="286"/>
    </location>
</feature>
<dbReference type="STRING" id="200904.GCA_900168775_01133"/>
<dbReference type="PANTHER" id="PTHR37810:SF9">
    <property type="entry name" value="MEMBRANE PROTEIN"/>
    <property type="match status" value="1"/>
</dbReference>
<dbReference type="InterPro" id="IPR012867">
    <property type="entry name" value="DUF1648"/>
</dbReference>
<feature type="transmembrane region" description="Helical" evidence="1">
    <location>
        <begin position="51"/>
        <end position="68"/>
    </location>
</feature>
<dbReference type="EMBL" id="QNRI01000005">
    <property type="protein sequence ID" value="RBO98319.1"/>
    <property type="molecule type" value="Genomic_DNA"/>
</dbReference>
<feature type="transmembrane region" description="Helical" evidence="1">
    <location>
        <begin position="138"/>
        <end position="158"/>
    </location>
</feature>
<feature type="transmembrane region" description="Helical" evidence="1">
    <location>
        <begin position="6"/>
        <end position="24"/>
    </location>
</feature>
<gene>
    <name evidence="4" type="ORF">DES48_105170</name>
</gene>
<dbReference type="Pfam" id="PF19124">
    <property type="entry name" value="DUF5808"/>
    <property type="match status" value="1"/>
</dbReference>
<evidence type="ECO:0000259" key="3">
    <source>
        <dbReference type="Pfam" id="PF19124"/>
    </source>
</evidence>
<reference evidence="4 5" key="1">
    <citation type="submission" date="2018-06" db="EMBL/GenBank/DDBJ databases">
        <title>Genomic Encyclopedia of Type Strains, Phase IV (KMG-IV): sequencing the most valuable type-strain genomes for metagenomic binning, comparative biology and taxonomic classification.</title>
        <authorList>
            <person name="Goeker M."/>
        </authorList>
    </citation>
    <scope>NUCLEOTIDE SEQUENCE [LARGE SCALE GENOMIC DNA]</scope>
    <source>
        <strain evidence="4 5">DSM 15140</strain>
    </source>
</reference>
<sequence>MEFTILFITILFISLIQIAAPFLVKRTVVFGVAIPYEQTNHPKVKQFKRRYAISTCFIALIVLLRFFILKQGSITETKLVLSGVVLPFVLILASLSLYFYFHYKTTKVKKSQHWFEGVKQVRVADLSVRLKDEMLPSVVHFIPVILTISIVGLTIHVFDQLPNQVPTHWGPNGQPDDFTTKSWMTVLNLPIMLFVIQIMFFGINAATKNSGIKLSATNINSAKRRQLNLRKYSSWFLLVVNILMTMLFSFMQLNLLYENLVSNSMLWITPLIFFILILGGSLILAIKVGSADSDLEGKVIIEETNQIEDVDEDQNWKGGLIYFNPNDPSVFVEKRFGIGFTLNFANPRGYFIIFLPIVIILLMSFTM</sequence>
<dbReference type="OrthoDB" id="157646at2"/>
<protein>
    <submittedName>
        <fullName evidence="4">Putative membrane protein</fullName>
    </submittedName>
</protein>
<dbReference type="GO" id="GO:0009636">
    <property type="term" value="P:response to toxic substance"/>
    <property type="evidence" value="ECO:0007669"/>
    <property type="project" value="TreeGrafter"/>
</dbReference>
<accession>A0A366E990</accession>
<feature type="domain" description="DUF5808" evidence="3">
    <location>
        <begin position="325"/>
        <end position="350"/>
    </location>
</feature>
<evidence type="ECO:0000313" key="4">
    <source>
        <dbReference type="EMBL" id="RBO98319.1"/>
    </source>
</evidence>
<evidence type="ECO:0000259" key="2">
    <source>
        <dbReference type="Pfam" id="PF07853"/>
    </source>
</evidence>
<feature type="transmembrane region" description="Helical" evidence="1">
    <location>
        <begin position="183"/>
        <end position="203"/>
    </location>
</feature>
<proteinExistence type="predicted"/>
<evidence type="ECO:0000313" key="5">
    <source>
        <dbReference type="Proteomes" id="UP000252254"/>
    </source>
</evidence>
<dbReference type="Proteomes" id="UP000252254">
    <property type="component" value="Unassembled WGS sequence"/>
</dbReference>
<dbReference type="RefSeq" id="WP_113868740.1">
    <property type="nucleotide sequence ID" value="NZ_BAABQN010000005.1"/>
</dbReference>
<feature type="transmembrane region" description="Helical" evidence="1">
    <location>
        <begin position="80"/>
        <end position="101"/>
    </location>
</feature>
<organism evidence="4 5">
    <name type="scientific">Paraliobacillus ryukyuensis</name>
    <dbReference type="NCBI Taxonomy" id="200904"/>
    <lineage>
        <taxon>Bacteria</taxon>
        <taxon>Bacillati</taxon>
        <taxon>Bacillota</taxon>
        <taxon>Bacilli</taxon>
        <taxon>Bacillales</taxon>
        <taxon>Bacillaceae</taxon>
        <taxon>Paraliobacillus</taxon>
    </lineage>
</organism>
<dbReference type="Pfam" id="PF07853">
    <property type="entry name" value="DUF1648"/>
    <property type="match status" value="1"/>
</dbReference>
<comment type="caution">
    <text evidence="4">The sequence shown here is derived from an EMBL/GenBank/DDBJ whole genome shotgun (WGS) entry which is preliminary data.</text>
</comment>
<keyword evidence="5" id="KW-1185">Reference proteome</keyword>
<name>A0A366E990_9BACI</name>
<evidence type="ECO:0000256" key="1">
    <source>
        <dbReference type="SAM" id="Phobius"/>
    </source>
</evidence>
<feature type="domain" description="DUF1648" evidence="2">
    <location>
        <begin position="146"/>
        <end position="193"/>
    </location>
</feature>
<dbReference type="AlphaFoldDB" id="A0A366E990"/>
<keyword evidence="1" id="KW-0472">Membrane</keyword>
<feature type="transmembrane region" description="Helical" evidence="1">
    <location>
        <begin position="349"/>
        <end position="366"/>
    </location>
</feature>
<keyword evidence="1" id="KW-0812">Transmembrane</keyword>
<dbReference type="PANTHER" id="PTHR37810">
    <property type="entry name" value="IMMUNITY PROTEIN SDPI"/>
    <property type="match status" value="1"/>
</dbReference>
<keyword evidence="1" id="KW-1133">Transmembrane helix</keyword>
<dbReference type="InterPro" id="IPR043831">
    <property type="entry name" value="DUF5808"/>
</dbReference>
<feature type="transmembrane region" description="Helical" evidence="1">
    <location>
        <begin position="232"/>
        <end position="253"/>
    </location>
</feature>